<accession>A0A5B9G2B0</accession>
<gene>
    <name evidence="2" type="ORF">FUA48_17150</name>
</gene>
<organism evidence="2 3">
    <name type="scientific">Flavobacterium alkalisoli</name>
    <dbReference type="NCBI Taxonomy" id="2602769"/>
    <lineage>
        <taxon>Bacteria</taxon>
        <taxon>Pseudomonadati</taxon>
        <taxon>Bacteroidota</taxon>
        <taxon>Flavobacteriia</taxon>
        <taxon>Flavobacteriales</taxon>
        <taxon>Flavobacteriaceae</taxon>
        <taxon>Flavobacterium</taxon>
    </lineage>
</organism>
<dbReference type="RefSeq" id="WP_147584714.1">
    <property type="nucleotide sequence ID" value="NZ_CP042831.1"/>
</dbReference>
<keyword evidence="1" id="KW-0732">Signal</keyword>
<dbReference type="AlphaFoldDB" id="A0A5B9G2B0"/>
<dbReference type="EMBL" id="CP042831">
    <property type="protein sequence ID" value="QEE51227.1"/>
    <property type="molecule type" value="Genomic_DNA"/>
</dbReference>
<evidence type="ECO:0000313" key="2">
    <source>
        <dbReference type="EMBL" id="QEE51227.1"/>
    </source>
</evidence>
<keyword evidence="3" id="KW-1185">Reference proteome</keyword>
<dbReference type="Proteomes" id="UP000321222">
    <property type="component" value="Chromosome"/>
</dbReference>
<proteinExistence type="predicted"/>
<reference evidence="2 3" key="1">
    <citation type="submission" date="2019-08" db="EMBL/GenBank/DDBJ databases">
        <title>Flavobacterium alkalisoli sp. nov., isolated from rhizosphere soil of Suaeda salsa.</title>
        <authorList>
            <person name="Sun J.-Q."/>
            <person name="Xu L."/>
        </authorList>
    </citation>
    <scope>NUCLEOTIDE SEQUENCE [LARGE SCALE GENOMIC DNA]</scope>
    <source>
        <strain evidence="2 3">XS-5</strain>
    </source>
</reference>
<evidence type="ECO:0000256" key="1">
    <source>
        <dbReference type="SAM" id="SignalP"/>
    </source>
</evidence>
<evidence type="ECO:0008006" key="4">
    <source>
        <dbReference type="Google" id="ProtNLM"/>
    </source>
</evidence>
<dbReference type="KEGG" id="fak:FUA48_17150"/>
<name>A0A5B9G2B0_9FLAO</name>
<feature type="chain" id="PRO_5022841775" description="Membrane-binding protein" evidence="1">
    <location>
        <begin position="22"/>
        <end position="330"/>
    </location>
</feature>
<sequence>MKILKAFLLSFALCSTAGVSAQKVFASAKYTQMCSYYGEAVTGDIHAYKPEASAESAVKNIMSVIGLKANFELRAANVPNAAAVILKGKRYILYNPKFMANINSVTGSDWAAISILAHEIGHHLNGHTLDNVGSRPQTELDADEFSGFVLGRLGATLADAQAVMGTIASIKGSHSHPPKSDRLIAIAAGWNRAGGTAIAAQPVVQTQPEKPKPVVIAEKPKEVTQPKQVLVERNLTREERIQQSAQYDKNIASDAYFRDDPKGKYYLTVKGNLVQVERDKVYLVARLVRSNRSGYKMMLTDNDKTNLYIGNGGALVNESGSTVGVLKARR</sequence>
<evidence type="ECO:0000313" key="3">
    <source>
        <dbReference type="Proteomes" id="UP000321222"/>
    </source>
</evidence>
<feature type="signal peptide" evidence="1">
    <location>
        <begin position="1"/>
        <end position="21"/>
    </location>
</feature>
<protein>
    <recommendedName>
        <fullName evidence="4">Membrane-binding protein</fullName>
    </recommendedName>
</protein>
<dbReference type="OrthoDB" id="1173761at2"/>